<keyword evidence="3" id="KW-1185">Reference proteome</keyword>
<organism evidence="2">
    <name type="scientific">Solanum lycopersicum</name>
    <name type="common">Tomato</name>
    <name type="synonym">Lycopersicon esculentum</name>
    <dbReference type="NCBI Taxonomy" id="4081"/>
    <lineage>
        <taxon>Eukaryota</taxon>
        <taxon>Viridiplantae</taxon>
        <taxon>Streptophyta</taxon>
        <taxon>Embryophyta</taxon>
        <taxon>Tracheophyta</taxon>
        <taxon>Spermatophyta</taxon>
        <taxon>Magnoliopsida</taxon>
        <taxon>eudicotyledons</taxon>
        <taxon>Gunneridae</taxon>
        <taxon>Pentapetalae</taxon>
        <taxon>asterids</taxon>
        <taxon>lamiids</taxon>
        <taxon>Solanales</taxon>
        <taxon>Solanaceae</taxon>
        <taxon>Solanoideae</taxon>
        <taxon>Solaneae</taxon>
        <taxon>Solanum</taxon>
        <taxon>Solanum subgen. Lycopersicon</taxon>
    </lineage>
</organism>
<dbReference type="Pfam" id="PF00305">
    <property type="entry name" value="Lipoxygenase"/>
    <property type="match status" value="1"/>
</dbReference>
<dbReference type="EnsemblPlants" id="Solyc10g046870.1.1">
    <property type="protein sequence ID" value="Solyc10g046870.1.1.1"/>
    <property type="gene ID" value="Solyc10g046870.1"/>
</dbReference>
<name>A0A3Q7IFN4_SOLLC</name>
<dbReference type="PaxDb" id="4081-Solyc10g046870.1.1"/>
<evidence type="ECO:0000259" key="1">
    <source>
        <dbReference type="PROSITE" id="PS51393"/>
    </source>
</evidence>
<dbReference type="InParanoid" id="A0A3Q7IFN4"/>
<dbReference type="PROSITE" id="PS51393">
    <property type="entry name" value="LIPOXYGENASE_3"/>
    <property type="match status" value="1"/>
</dbReference>
<accession>A0A3Q7IFN4</accession>
<evidence type="ECO:0000313" key="2">
    <source>
        <dbReference type="EnsemblPlants" id="Solyc10g046870.1.1.1"/>
    </source>
</evidence>
<evidence type="ECO:0000313" key="3">
    <source>
        <dbReference type="Proteomes" id="UP000004994"/>
    </source>
</evidence>
<reference evidence="2" key="2">
    <citation type="submission" date="2019-01" db="UniProtKB">
        <authorList>
            <consortium name="EnsemblPlants"/>
        </authorList>
    </citation>
    <scope>IDENTIFICATION</scope>
    <source>
        <strain evidence="2">cv. Heinz 1706</strain>
    </source>
</reference>
<dbReference type="InterPro" id="IPR013819">
    <property type="entry name" value="LipOase_C"/>
</dbReference>
<dbReference type="AlphaFoldDB" id="A0A3Q7IFN4"/>
<feature type="domain" description="Lipoxygenase" evidence="1">
    <location>
        <begin position="1"/>
        <end position="80"/>
    </location>
</feature>
<dbReference type="SUPFAM" id="SSF48484">
    <property type="entry name" value="Lipoxigenase"/>
    <property type="match status" value="1"/>
</dbReference>
<sequence length="80" mass="9178">MAVVDTLSTHSPDAEYIGERQQHSTWTGDADIIEVFCKFSAEIGRIEKEIDEINVDVKLKIGLVLVCYHMNYWHQVQALE</sequence>
<dbReference type="Proteomes" id="UP000004994">
    <property type="component" value="Chromosome 10"/>
</dbReference>
<dbReference type="STRING" id="4081.A0A3Q7IFN4"/>
<dbReference type="Gene3D" id="1.20.245.10">
    <property type="entry name" value="Lipoxygenase-1, Domain 5"/>
    <property type="match status" value="1"/>
</dbReference>
<dbReference type="InterPro" id="IPR036226">
    <property type="entry name" value="LipOase_C_sf"/>
</dbReference>
<proteinExistence type="predicted"/>
<reference evidence="2" key="1">
    <citation type="journal article" date="2012" name="Nature">
        <title>The tomato genome sequence provides insights into fleshy fruit evolution.</title>
        <authorList>
            <consortium name="Tomato Genome Consortium"/>
        </authorList>
    </citation>
    <scope>NUCLEOTIDE SEQUENCE [LARGE SCALE GENOMIC DNA]</scope>
    <source>
        <strain evidence="2">cv. Heinz 1706</strain>
    </source>
</reference>
<protein>
    <recommendedName>
        <fullName evidence="1">Lipoxygenase domain-containing protein</fullName>
    </recommendedName>
</protein>
<dbReference type="Gramene" id="Solyc10g046870.1.1">
    <property type="protein sequence ID" value="Solyc10g046870.1.1.1"/>
    <property type="gene ID" value="Solyc10g046870.1"/>
</dbReference>
<dbReference type="GO" id="GO:0016702">
    <property type="term" value="F:oxidoreductase activity, acting on single donors with incorporation of molecular oxygen, incorporation of two atoms of oxygen"/>
    <property type="evidence" value="ECO:0007669"/>
    <property type="project" value="InterPro"/>
</dbReference>
<dbReference type="GO" id="GO:0046872">
    <property type="term" value="F:metal ion binding"/>
    <property type="evidence" value="ECO:0007669"/>
    <property type="project" value="InterPro"/>
</dbReference>